<gene>
    <name evidence="3" type="ORF">EVOR1521_LOCUS9826</name>
</gene>
<evidence type="ECO:0000256" key="2">
    <source>
        <dbReference type="SAM" id="SignalP"/>
    </source>
</evidence>
<feature type="chain" id="PRO_5041308573" evidence="2">
    <location>
        <begin position="16"/>
        <end position="256"/>
    </location>
</feature>
<feature type="signal peptide" evidence="2">
    <location>
        <begin position="1"/>
        <end position="15"/>
    </location>
</feature>
<feature type="transmembrane region" description="Helical" evidence="1">
    <location>
        <begin position="113"/>
        <end position="136"/>
    </location>
</feature>
<keyword evidence="1" id="KW-0812">Transmembrane</keyword>
<keyword evidence="1" id="KW-0472">Membrane</keyword>
<feature type="transmembrane region" description="Helical" evidence="1">
    <location>
        <begin position="233"/>
        <end position="252"/>
    </location>
</feature>
<evidence type="ECO:0000313" key="4">
    <source>
        <dbReference type="Proteomes" id="UP001178507"/>
    </source>
</evidence>
<feature type="transmembrane region" description="Helical" evidence="1">
    <location>
        <begin position="206"/>
        <end position="227"/>
    </location>
</feature>
<evidence type="ECO:0000313" key="3">
    <source>
        <dbReference type="EMBL" id="CAJ1382459.1"/>
    </source>
</evidence>
<protein>
    <submittedName>
        <fullName evidence="3">Uncharacterized protein</fullName>
    </submittedName>
</protein>
<proteinExistence type="predicted"/>
<sequence>MARLALLALLGSVEALDCNDQAGQKAAPSACCDAQRAWSQMEVAGGCGSAEDPLCSRAETLCQQCRSAIDTLRSAAESDGLELDQKLSNLGVGFLEMRCVLPERVSCHGLSDLSFLALLGAAGGLLLLGALGLVLFDQRALPCLAARLRENGAGAGGKAMGSQLPQTAGAPGPDALRLAAALPSGTAQLGHDPSAGLAPALVLRRIFVWIASVGVSARLALLAGYAALLQRDFLEVAAEMLLCLLPLIWCATGQRK</sequence>
<accession>A0AA36IA40</accession>
<organism evidence="3 4">
    <name type="scientific">Effrenium voratum</name>
    <dbReference type="NCBI Taxonomy" id="2562239"/>
    <lineage>
        <taxon>Eukaryota</taxon>
        <taxon>Sar</taxon>
        <taxon>Alveolata</taxon>
        <taxon>Dinophyceae</taxon>
        <taxon>Suessiales</taxon>
        <taxon>Symbiodiniaceae</taxon>
        <taxon>Effrenium</taxon>
    </lineage>
</organism>
<keyword evidence="4" id="KW-1185">Reference proteome</keyword>
<dbReference type="Proteomes" id="UP001178507">
    <property type="component" value="Unassembled WGS sequence"/>
</dbReference>
<comment type="caution">
    <text evidence="3">The sequence shown here is derived from an EMBL/GenBank/DDBJ whole genome shotgun (WGS) entry which is preliminary data.</text>
</comment>
<keyword evidence="1" id="KW-1133">Transmembrane helix</keyword>
<name>A0AA36IA40_9DINO</name>
<dbReference type="AlphaFoldDB" id="A0AA36IA40"/>
<reference evidence="3" key="1">
    <citation type="submission" date="2023-08" db="EMBL/GenBank/DDBJ databases">
        <authorList>
            <person name="Chen Y."/>
            <person name="Shah S."/>
            <person name="Dougan E. K."/>
            <person name="Thang M."/>
            <person name="Chan C."/>
        </authorList>
    </citation>
    <scope>NUCLEOTIDE SEQUENCE</scope>
</reference>
<keyword evidence="2" id="KW-0732">Signal</keyword>
<evidence type="ECO:0000256" key="1">
    <source>
        <dbReference type="SAM" id="Phobius"/>
    </source>
</evidence>
<dbReference type="EMBL" id="CAUJNA010000902">
    <property type="protein sequence ID" value="CAJ1382459.1"/>
    <property type="molecule type" value="Genomic_DNA"/>
</dbReference>